<feature type="transmembrane region" description="Helical" evidence="6">
    <location>
        <begin position="399"/>
        <end position="418"/>
    </location>
</feature>
<feature type="transmembrane region" description="Helical" evidence="6">
    <location>
        <begin position="489"/>
        <end position="511"/>
    </location>
</feature>
<evidence type="ECO:0000256" key="5">
    <source>
        <dbReference type="ARBA" id="ARBA00023136"/>
    </source>
</evidence>
<keyword evidence="5 6" id="KW-0472">Membrane</keyword>
<accession>A0A1Y0ITS5</accession>
<proteinExistence type="predicted"/>
<dbReference type="AlphaFoldDB" id="A0A1Y0ITS5"/>
<keyword evidence="2" id="KW-1003">Cell membrane</keyword>
<evidence type="ECO:0000256" key="2">
    <source>
        <dbReference type="ARBA" id="ARBA00022475"/>
    </source>
</evidence>
<evidence type="ECO:0000256" key="4">
    <source>
        <dbReference type="ARBA" id="ARBA00022989"/>
    </source>
</evidence>
<dbReference type="InterPro" id="IPR024923">
    <property type="entry name" value="PG_synth_SpoVB"/>
</dbReference>
<sequence length="601" mass="65444">MQSLRTTSFNSASSMAGAVCSSFIFAPSSHLFCKFNCLHHFVKGSPKSSFWTTPCMSGIEVKKKTTCTEKERDLLSKQSFLKGAVILVAASLVTRVLGFVYKIFLSRLIGAEGIGLFYTVFPILMFLITLTTAGLPIAISKLVAEALVDEDTRRVKRIVTVSMKAVITLSVIFTALMLVLAPWITANVLTDPRAYYTLLAMAPIIVIIAISSILRGYFQGLQNMTPNAVASIFEQVARIGAVLVFATYLLPYGLEYAAAGAMIGMVIGELVGLLYLVYTYYSRYSLRKMPQVAPNKPPEPFRKMLSSVLEIAMPVTLSRIVGSIAYTLEPILVTRCLVMTGLSAAVATTLYGQYSGMAISLLVLPTVFTYSLQTTLVPSISEAVAAGDQLVVQRRLYQAFRLTALIGFPTSAILTLYATELSHAIFNDKAVGPILAIMAPVGFLLYLQGPLSGILQGLNRAGVAMRNSIIGSILKLGIIYYLVSNPAYGIAGVAWSVVISVTVVTILHFLSVTRLLGFYVNLVETVKILIATSLLSVWLLEFRNFSQLNDVWLITYGTISGFALYFFVLNMMGVVTLHTVSRLPKVGKPLAGILRLVPFLR</sequence>
<name>A0A1Y0ITS5_9BACL</name>
<dbReference type="CDD" id="cd13124">
    <property type="entry name" value="MATE_SpoVB_like"/>
    <property type="match status" value="1"/>
</dbReference>
<protein>
    <submittedName>
        <fullName evidence="7">Stage V sporulation protein B</fullName>
    </submittedName>
</protein>
<comment type="subcellular location">
    <subcellularLocation>
        <location evidence="1">Cell membrane</location>
        <topology evidence="1">Multi-pass membrane protein</topology>
    </subcellularLocation>
</comment>
<dbReference type="PANTHER" id="PTHR30250:SF24">
    <property type="entry name" value="STAGE V SPORULATION PROTEIN B"/>
    <property type="match status" value="1"/>
</dbReference>
<evidence type="ECO:0000313" key="8">
    <source>
        <dbReference type="Proteomes" id="UP000195437"/>
    </source>
</evidence>
<feature type="transmembrane region" description="Helical" evidence="6">
    <location>
        <begin position="430"/>
        <end position="451"/>
    </location>
</feature>
<dbReference type="InterPro" id="IPR050833">
    <property type="entry name" value="Poly_Biosynth_Transport"/>
</dbReference>
<dbReference type="PANTHER" id="PTHR30250">
    <property type="entry name" value="PST FAMILY PREDICTED COLANIC ACID TRANSPORTER"/>
    <property type="match status" value="1"/>
</dbReference>
<dbReference type="EMBL" id="CP021434">
    <property type="protein sequence ID" value="ARU63710.1"/>
    <property type="molecule type" value="Genomic_DNA"/>
</dbReference>
<feature type="transmembrane region" description="Helical" evidence="6">
    <location>
        <begin position="116"/>
        <end position="144"/>
    </location>
</feature>
<feature type="transmembrane region" description="Helical" evidence="6">
    <location>
        <begin position="552"/>
        <end position="575"/>
    </location>
</feature>
<feature type="transmembrane region" description="Helical" evidence="6">
    <location>
        <begin position="230"/>
        <end position="250"/>
    </location>
</feature>
<dbReference type="PIRSF" id="PIRSF038958">
    <property type="entry name" value="PG_synth_SpoVB"/>
    <property type="match status" value="1"/>
</dbReference>
<organism evidence="7 8">
    <name type="scientific">Tumebacillus avium</name>
    <dbReference type="NCBI Taxonomy" id="1903704"/>
    <lineage>
        <taxon>Bacteria</taxon>
        <taxon>Bacillati</taxon>
        <taxon>Bacillota</taxon>
        <taxon>Bacilli</taxon>
        <taxon>Bacillales</taxon>
        <taxon>Alicyclobacillaceae</taxon>
        <taxon>Tumebacillus</taxon>
    </lineage>
</organism>
<feature type="transmembrane region" description="Helical" evidence="6">
    <location>
        <begin position="80"/>
        <end position="104"/>
    </location>
</feature>
<dbReference type="GO" id="GO:0005886">
    <property type="term" value="C:plasma membrane"/>
    <property type="evidence" value="ECO:0007669"/>
    <property type="project" value="UniProtKB-SubCell"/>
</dbReference>
<evidence type="ECO:0000256" key="6">
    <source>
        <dbReference type="SAM" id="Phobius"/>
    </source>
</evidence>
<evidence type="ECO:0000256" key="1">
    <source>
        <dbReference type="ARBA" id="ARBA00004651"/>
    </source>
</evidence>
<feature type="transmembrane region" description="Helical" evidence="6">
    <location>
        <begin position="518"/>
        <end position="540"/>
    </location>
</feature>
<dbReference type="Pfam" id="PF01943">
    <property type="entry name" value="Polysacc_synt"/>
    <property type="match status" value="1"/>
</dbReference>
<gene>
    <name evidence="7" type="ORF">CBW65_23815</name>
</gene>
<evidence type="ECO:0000256" key="3">
    <source>
        <dbReference type="ARBA" id="ARBA00022692"/>
    </source>
</evidence>
<dbReference type="InterPro" id="IPR014249">
    <property type="entry name" value="Spore_V_B"/>
</dbReference>
<feature type="transmembrane region" description="Helical" evidence="6">
    <location>
        <begin position="256"/>
        <end position="281"/>
    </location>
</feature>
<keyword evidence="4 6" id="KW-1133">Transmembrane helix</keyword>
<dbReference type="InterPro" id="IPR002797">
    <property type="entry name" value="Polysacc_synth"/>
</dbReference>
<feature type="transmembrane region" description="Helical" evidence="6">
    <location>
        <begin position="165"/>
        <end position="184"/>
    </location>
</feature>
<feature type="transmembrane region" description="Helical" evidence="6">
    <location>
        <begin position="463"/>
        <end position="483"/>
    </location>
</feature>
<keyword evidence="8" id="KW-1185">Reference proteome</keyword>
<feature type="transmembrane region" description="Helical" evidence="6">
    <location>
        <begin position="196"/>
        <end position="218"/>
    </location>
</feature>
<reference evidence="8" key="1">
    <citation type="submission" date="2017-05" db="EMBL/GenBank/DDBJ databases">
        <authorList>
            <person name="Sung H."/>
        </authorList>
    </citation>
    <scope>NUCLEOTIDE SEQUENCE [LARGE SCALE GENOMIC DNA]</scope>
    <source>
        <strain evidence="8">AR23208</strain>
    </source>
</reference>
<dbReference type="NCBIfam" id="TIGR02900">
    <property type="entry name" value="spore_V_B"/>
    <property type="match status" value="1"/>
</dbReference>
<evidence type="ECO:0000313" key="7">
    <source>
        <dbReference type="EMBL" id="ARU63710.1"/>
    </source>
</evidence>
<keyword evidence="3 6" id="KW-0812">Transmembrane</keyword>
<dbReference type="KEGG" id="tum:CBW65_23815"/>
<dbReference type="Proteomes" id="UP000195437">
    <property type="component" value="Chromosome"/>
</dbReference>